<gene>
    <name evidence="4" type="ORF">NO713_03967</name>
</gene>
<dbReference type="Pfam" id="PF00395">
    <property type="entry name" value="SLH"/>
    <property type="match status" value="2"/>
</dbReference>
<feature type="compositionally biased region" description="Low complexity" evidence="1">
    <location>
        <begin position="37"/>
        <end position="53"/>
    </location>
</feature>
<keyword evidence="2" id="KW-0732">Signal</keyword>
<dbReference type="EMBL" id="LR882967">
    <property type="protein sequence ID" value="CAD5973136.1"/>
    <property type="molecule type" value="Genomic_DNA"/>
</dbReference>
<reference evidence="4" key="1">
    <citation type="submission" date="2020-09" db="EMBL/GenBank/DDBJ databases">
        <authorList>
            <person name="Blom J."/>
        </authorList>
    </citation>
    <scope>NUCLEOTIDE SEQUENCE</scope>
    <source>
        <strain evidence="4">No.713</strain>
    </source>
</reference>
<sequence>MKQIILILSLITSLSACANSPTGKAIENSLKADPLLQTNTPAPQATTAPVTNPKPSIPPVELPSDFPSEIPPYPNATLQTVMPPTPDSTAVITLWETTDPSNVVQAFYQKELKAKNWKIIENSANENNDNLSAEKDNLKLTIAQQPNPQADGKTYFQIRYQPLPVETVSSPTPTPTSTPTSTPTPTPTSNPEKPNNNSVPKELSPLVSDVAKLGIFKAPNSQETGTLPDPNGKITRSQYARWIVDVNNQLYANNPAKQIRLAVPSSDPVFTDVPTTHPNFAEIQGLAEAGLIPSPLSGDNTVTKFRPDSSLTREDLIRWKVPLDTRQALPKASLDAVKERWGFKDTSKIDAGALPAILEDYNNGDNSNIRRVFGFTTLFQPKKNVTRAEAAATLWFFGFQGEGISAQDALTDTPKPQQN</sequence>
<proteinExistence type="predicted"/>
<dbReference type="InterPro" id="IPR001119">
    <property type="entry name" value="SLH_dom"/>
</dbReference>
<evidence type="ECO:0000259" key="3">
    <source>
        <dbReference type="PROSITE" id="PS51272"/>
    </source>
</evidence>
<feature type="domain" description="SLH" evidence="3">
    <location>
        <begin position="266"/>
        <end position="334"/>
    </location>
</feature>
<evidence type="ECO:0000313" key="5">
    <source>
        <dbReference type="Proteomes" id="UP001153719"/>
    </source>
</evidence>
<feature type="chain" id="PRO_5040761694" evidence="2">
    <location>
        <begin position="19"/>
        <end position="419"/>
    </location>
</feature>
<dbReference type="KEGG" id="ppsu:NO713_03967"/>
<dbReference type="RefSeq" id="WP_302184673.1">
    <property type="nucleotide sequence ID" value="NZ_LR882967.1"/>
</dbReference>
<dbReference type="PROSITE" id="PS51257">
    <property type="entry name" value="PROKAR_LIPOPROTEIN"/>
    <property type="match status" value="1"/>
</dbReference>
<feature type="region of interest" description="Disordered" evidence="1">
    <location>
        <begin position="165"/>
        <end position="202"/>
    </location>
</feature>
<dbReference type="PANTHER" id="PTHR33740">
    <property type="entry name" value="GPI-ANCHORED ADHESIN-LIKE PROTEIN"/>
    <property type="match status" value="1"/>
</dbReference>
<dbReference type="AlphaFoldDB" id="A0A9W4GA09"/>
<feature type="compositionally biased region" description="Low complexity" evidence="1">
    <location>
        <begin position="189"/>
        <end position="198"/>
    </location>
</feature>
<protein>
    <submittedName>
        <fullName evidence="4">S-layer region-like protein</fullName>
    </submittedName>
</protein>
<dbReference type="PROSITE" id="PS51272">
    <property type="entry name" value="SLH"/>
    <property type="match status" value="1"/>
</dbReference>
<name>A0A9W4GA09_9CYAN</name>
<dbReference type="PANTHER" id="PTHR33740:SF3">
    <property type="entry name" value="GPI-ANCHORED ADHESIN-LIKE PROTEIN"/>
    <property type="match status" value="1"/>
</dbReference>
<feature type="signal peptide" evidence="2">
    <location>
        <begin position="1"/>
        <end position="18"/>
    </location>
</feature>
<keyword evidence="5" id="KW-1185">Reference proteome</keyword>
<evidence type="ECO:0000256" key="2">
    <source>
        <dbReference type="SAM" id="SignalP"/>
    </source>
</evidence>
<feature type="region of interest" description="Disordered" evidence="1">
    <location>
        <begin position="35"/>
        <end position="59"/>
    </location>
</feature>
<accession>A0A9W4GA09</accession>
<feature type="compositionally biased region" description="Pro residues" evidence="1">
    <location>
        <begin position="172"/>
        <end position="188"/>
    </location>
</feature>
<dbReference type="Proteomes" id="UP001153719">
    <property type="component" value="Chromosome"/>
</dbReference>
<evidence type="ECO:0000313" key="4">
    <source>
        <dbReference type="EMBL" id="CAD5973136.1"/>
    </source>
</evidence>
<evidence type="ECO:0000256" key="1">
    <source>
        <dbReference type="SAM" id="MobiDB-lite"/>
    </source>
</evidence>
<organism evidence="4 5">
    <name type="scientific">Planktothrix pseudagardhii</name>
    <dbReference type="NCBI Taxonomy" id="132604"/>
    <lineage>
        <taxon>Bacteria</taxon>
        <taxon>Bacillati</taxon>
        <taxon>Cyanobacteriota</taxon>
        <taxon>Cyanophyceae</taxon>
        <taxon>Oscillatoriophycideae</taxon>
        <taxon>Oscillatoriales</taxon>
        <taxon>Microcoleaceae</taxon>
        <taxon>Planktothrix</taxon>
    </lineage>
</organism>